<dbReference type="EMBL" id="JBCITK010000001">
    <property type="protein sequence ID" value="MEN0642966.1"/>
    <property type="molecule type" value="Genomic_DNA"/>
</dbReference>
<evidence type="ECO:0000313" key="3">
    <source>
        <dbReference type="Proteomes" id="UP001418796"/>
    </source>
</evidence>
<keyword evidence="1" id="KW-1133">Transmembrane helix</keyword>
<keyword evidence="1" id="KW-0812">Transmembrane</keyword>
<reference evidence="2 3" key="1">
    <citation type="submission" date="2024-03" db="EMBL/GenBank/DDBJ databases">
        <title>Bacilli Hybrid Assemblies.</title>
        <authorList>
            <person name="Kovac J."/>
        </authorList>
    </citation>
    <scope>NUCLEOTIDE SEQUENCE [LARGE SCALE GENOMIC DNA]</scope>
    <source>
        <strain evidence="2 3">FSL R7-0666</strain>
    </source>
</reference>
<dbReference type="Proteomes" id="UP001418796">
    <property type="component" value="Unassembled WGS sequence"/>
</dbReference>
<evidence type="ECO:0000256" key="1">
    <source>
        <dbReference type="SAM" id="Phobius"/>
    </source>
</evidence>
<comment type="caution">
    <text evidence="2">The sequence shown here is derived from an EMBL/GenBank/DDBJ whole genome shotgun (WGS) entry which is preliminary data.</text>
</comment>
<protein>
    <submittedName>
        <fullName evidence="2">Uncharacterized protein</fullName>
    </submittedName>
</protein>
<name>A0ABU9VGC7_9BACI</name>
<keyword evidence="1" id="KW-0472">Membrane</keyword>
<feature type="transmembrane region" description="Helical" evidence="1">
    <location>
        <begin position="31"/>
        <end position="56"/>
    </location>
</feature>
<sequence length="61" mass="6760">MSLILKNSGSLSLLFANQAFLHSVVDQSEAMPLIMTAILGMITVLYPVYFLVWSVLSQKKT</sequence>
<evidence type="ECO:0000313" key="2">
    <source>
        <dbReference type="EMBL" id="MEN0642966.1"/>
    </source>
</evidence>
<proteinExistence type="predicted"/>
<gene>
    <name evidence="2" type="ORF">MKY91_07390</name>
</gene>
<dbReference type="RefSeq" id="WP_343129982.1">
    <property type="nucleotide sequence ID" value="NZ_JBCITK010000001.1"/>
</dbReference>
<organism evidence="2 3">
    <name type="scientific">Alkalicoccobacillus gibsonii</name>
    <dbReference type="NCBI Taxonomy" id="79881"/>
    <lineage>
        <taxon>Bacteria</taxon>
        <taxon>Bacillati</taxon>
        <taxon>Bacillota</taxon>
        <taxon>Bacilli</taxon>
        <taxon>Bacillales</taxon>
        <taxon>Bacillaceae</taxon>
        <taxon>Alkalicoccobacillus</taxon>
    </lineage>
</organism>
<keyword evidence="3" id="KW-1185">Reference proteome</keyword>
<accession>A0ABU9VGC7</accession>